<dbReference type="GO" id="GO:0015074">
    <property type="term" value="P:DNA integration"/>
    <property type="evidence" value="ECO:0007669"/>
    <property type="project" value="InterPro"/>
</dbReference>
<dbReference type="PROSITE" id="PS51898">
    <property type="entry name" value="TYR_RECOMBINASE"/>
    <property type="match status" value="1"/>
</dbReference>
<feature type="domain" description="Tyr recombinase" evidence="6">
    <location>
        <begin position="138"/>
        <end position="317"/>
    </location>
</feature>
<name>A0A4Q7N732_9ACTN</name>
<dbReference type="InterPro" id="IPR044068">
    <property type="entry name" value="CB"/>
</dbReference>
<dbReference type="Gene3D" id="1.10.443.10">
    <property type="entry name" value="Intergrase catalytic core"/>
    <property type="match status" value="1"/>
</dbReference>
<dbReference type="PANTHER" id="PTHR30349">
    <property type="entry name" value="PHAGE INTEGRASE-RELATED"/>
    <property type="match status" value="1"/>
</dbReference>
<reference evidence="8 9" key="1">
    <citation type="submission" date="2019-02" db="EMBL/GenBank/DDBJ databases">
        <title>Genomic Encyclopedia of Type Strains, Phase IV (KMG-IV): sequencing the most valuable type-strain genomes for metagenomic binning, comparative biology and taxonomic classification.</title>
        <authorList>
            <person name="Goeker M."/>
        </authorList>
    </citation>
    <scope>NUCLEOTIDE SEQUENCE [LARGE SCALE GENOMIC DNA]</scope>
    <source>
        <strain evidence="8 9">DSM 45622</strain>
    </source>
</reference>
<dbReference type="SUPFAM" id="SSF56349">
    <property type="entry name" value="DNA breaking-rejoining enzymes"/>
    <property type="match status" value="1"/>
</dbReference>
<evidence type="ECO:0000256" key="5">
    <source>
        <dbReference type="SAM" id="MobiDB-lite"/>
    </source>
</evidence>
<dbReference type="Gene3D" id="1.10.150.130">
    <property type="match status" value="1"/>
</dbReference>
<dbReference type="AlphaFoldDB" id="A0A4Q7N732"/>
<evidence type="ECO:0000256" key="1">
    <source>
        <dbReference type="ARBA" id="ARBA00008857"/>
    </source>
</evidence>
<feature type="domain" description="Core-binding (CB)" evidence="7">
    <location>
        <begin position="8"/>
        <end position="103"/>
    </location>
</feature>
<dbReference type="PROSITE" id="PS51900">
    <property type="entry name" value="CB"/>
    <property type="match status" value="1"/>
</dbReference>
<dbReference type="InterPro" id="IPR011010">
    <property type="entry name" value="DNA_brk_join_enz"/>
</dbReference>
<dbReference type="GO" id="GO:0003677">
    <property type="term" value="F:DNA binding"/>
    <property type="evidence" value="ECO:0007669"/>
    <property type="project" value="UniProtKB-UniRule"/>
</dbReference>
<dbReference type="PANTHER" id="PTHR30349:SF41">
    <property type="entry name" value="INTEGRASE_RECOMBINASE PROTEIN MJ0367-RELATED"/>
    <property type="match status" value="1"/>
</dbReference>
<dbReference type="InterPro" id="IPR050090">
    <property type="entry name" value="Tyrosine_recombinase_XerCD"/>
</dbReference>
<dbReference type="Proteomes" id="UP000293638">
    <property type="component" value="Unassembled WGS sequence"/>
</dbReference>
<dbReference type="InterPro" id="IPR013762">
    <property type="entry name" value="Integrase-like_cat_sf"/>
</dbReference>
<feature type="region of interest" description="Disordered" evidence="5">
    <location>
        <begin position="111"/>
        <end position="138"/>
    </location>
</feature>
<sequence>PAGGLAVRLGEPLLDAYLEFVGARSRANTLLATAFDLKVFFGVVAKSPAAVTPGDVLGFVTAQRAGTASPSPVVVAPDGPGGVSVRTVRRRLSSVSGLFAFLHARGDVPANPVPRSLPTRRERSRPRQGVPLLRPPRTLPTVLSPADVDALTGALRTHRDRAMVAAMVLGGLRRCEVLGLRMQDLQFAERRVFIADGKGGHQRLIPVSGRFFAAVRDYLELERPPHAPTERVFVVLKGPTRGQPLSASGVDEVLDGARRRAGLSRATCHQLRHTCLTRLREAGMALEAIQAQAGHASIESTRIYLHLGDDWLAGQYRRAADALDAQALAGQPAPVLNLRGRR</sequence>
<evidence type="ECO:0000313" key="9">
    <source>
        <dbReference type="Proteomes" id="UP000293638"/>
    </source>
</evidence>
<evidence type="ECO:0000313" key="8">
    <source>
        <dbReference type="EMBL" id="RZS77510.1"/>
    </source>
</evidence>
<gene>
    <name evidence="8" type="ORF">EV189_4049</name>
</gene>
<proteinExistence type="inferred from homology"/>
<dbReference type="GO" id="GO:0006310">
    <property type="term" value="P:DNA recombination"/>
    <property type="evidence" value="ECO:0007669"/>
    <property type="project" value="UniProtKB-KW"/>
</dbReference>
<keyword evidence="2 4" id="KW-0238">DNA-binding</keyword>
<evidence type="ECO:0000259" key="6">
    <source>
        <dbReference type="PROSITE" id="PS51898"/>
    </source>
</evidence>
<comment type="caution">
    <text evidence="8">The sequence shown here is derived from an EMBL/GenBank/DDBJ whole genome shotgun (WGS) entry which is preliminary data.</text>
</comment>
<feature type="non-terminal residue" evidence="8">
    <location>
        <position position="1"/>
    </location>
</feature>
<comment type="similarity">
    <text evidence="1">Belongs to the 'phage' integrase family.</text>
</comment>
<dbReference type="RefSeq" id="WP_231116603.1">
    <property type="nucleotide sequence ID" value="NZ_SGXD01000014.1"/>
</dbReference>
<dbReference type="InterPro" id="IPR002104">
    <property type="entry name" value="Integrase_catalytic"/>
</dbReference>
<dbReference type="Pfam" id="PF00589">
    <property type="entry name" value="Phage_integrase"/>
    <property type="match status" value="1"/>
</dbReference>
<evidence type="ECO:0000259" key="7">
    <source>
        <dbReference type="PROSITE" id="PS51900"/>
    </source>
</evidence>
<evidence type="ECO:0000256" key="4">
    <source>
        <dbReference type="PROSITE-ProRule" id="PRU01248"/>
    </source>
</evidence>
<accession>A0A4Q7N732</accession>
<protein>
    <submittedName>
        <fullName evidence="8">Site-specific recombinase XerD</fullName>
    </submittedName>
</protein>
<evidence type="ECO:0000256" key="2">
    <source>
        <dbReference type="ARBA" id="ARBA00023125"/>
    </source>
</evidence>
<keyword evidence="9" id="KW-1185">Reference proteome</keyword>
<dbReference type="InterPro" id="IPR010998">
    <property type="entry name" value="Integrase_recombinase_N"/>
</dbReference>
<organism evidence="8 9">
    <name type="scientific">Motilibacter rhizosphaerae</name>
    <dbReference type="NCBI Taxonomy" id="598652"/>
    <lineage>
        <taxon>Bacteria</taxon>
        <taxon>Bacillati</taxon>
        <taxon>Actinomycetota</taxon>
        <taxon>Actinomycetes</taxon>
        <taxon>Motilibacterales</taxon>
        <taxon>Motilibacteraceae</taxon>
        <taxon>Motilibacter</taxon>
    </lineage>
</organism>
<keyword evidence="3" id="KW-0233">DNA recombination</keyword>
<dbReference type="EMBL" id="SGXD01000014">
    <property type="protein sequence ID" value="RZS77510.1"/>
    <property type="molecule type" value="Genomic_DNA"/>
</dbReference>
<evidence type="ECO:0000256" key="3">
    <source>
        <dbReference type="ARBA" id="ARBA00023172"/>
    </source>
</evidence>